<dbReference type="Proteomes" id="UP000623678">
    <property type="component" value="Unassembled WGS sequence"/>
</dbReference>
<dbReference type="NCBIfam" id="TIGR00715">
    <property type="entry name" value="precor6x_red"/>
    <property type="match status" value="1"/>
</dbReference>
<comment type="pathway">
    <text evidence="1">Cofactor biosynthesis; adenosylcobalamin biosynthesis.</text>
</comment>
<keyword evidence="2" id="KW-0169">Cobalamin biosynthesis</keyword>
<accession>A0A926EKI6</accession>
<proteinExistence type="predicted"/>
<sequence>MFKFLVFAGTSEGRKIIEYLLRCNACVHACVATEYGKELLDTQENLIIYAKRMDFDQMVQLIQSQRFDLVIDATHPYAKEVTENSKAACEKCKVRYLRVSRPVKKIEGCIFVETIQKAAEYLSDTQGPILLTTGSKQLKAFTVIKDFSTRIYPRILPVPENIQYALELGYQGKNLICMQGPFSQEMNLAMLRQIHAAYLVTKESGDAGGFLEKITAAKTAGAVPIVVGRPAPQEGYTYEEILELLRADFAL</sequence>
<dbReference type="PANTHER" id="PTHR36925">
    <property type="entry name" value="COBALT-PRECORRIN-6A REDUCTASE"/>
    <property type="match status" value="1"/>
</dbReference>
<evidence type="ECO:0000256" key="1">
    <source>
        <dbReference type="ARBA" id="ARBA00004953"/>
    </source>
</evidence>
<gene>
    <name evidence="4" type="primary">cobK</name>
    <name evidence="4" type="ORF">H8705_05725</name>
</gene>
<protein>
    <submittedName>
        <fullName evidence="4">Precorrin-6A reductase</fullName>
        <ecNumber evidence="4">1.3.1.54</ecNumber>
    </submittedName>
</protein>
<evidence type="ECO:0000256" key="2">
    <source>
        <dbReference type="ARBA" id="ARBA00022573"/>
    </source>
</evidence>
<dbReference type="AlphaFoldDB" id="A0A926EKI6"/>
<dbReference type="EMBL" id="JACRTD010000003">
    <property type="protein sequence ID" value="MBC8585078.1"/>
    <property type="molecule type" value="Genomic_DNA"/>
</dbReference>
<keyword evidence="3 4" id="KW-0560">Oxidoreductase</keyword>
<name>A0A926EKI6_9FIRM</name>
<keyword evidence="5" id="KW-1185">Reference proteome</keyword>
<dbReference type="InterPro" id="IPR003723">
    <property type="entry name" value="Precorrin-6x_reduct"/>
</dbReference>
<evidence type="ECO:0000313" key="5">
    <source>
        <dbReference type="Proteomes" id="UP000623678"/>
    </source>
</evidence>
<dbReference type="GO" id="GO:0009236">
    <property type="term" value="P:cobalamin biosynthetic process"/>
    <property type="evidence" value="ECO:0007669"/>
    <property type="project" value="UniProtKB-KW"/>
</dbReference>
<evidence type="ECO:0000256" key="3">
    <source>
        <dbReference type="ARBA" id="ARBA00023002"/>
    </source>
</evidence>
<dbReference type="PROSITE" id="PS51014">
    <property type="entry name" value="COBK_CBIJ"/>
    <property type="match status" value="1"/>
</dbReference>
<reference evidence="4" key="1">
    <citation type="submission" date="2020-08" db="EMBL/GenBank/DDBJ databases">
        <title>Genome public.</title>
        <authorList>
            <person name="Liu C."/>
            <person name="Sun Q."/>
        </authorList>
    </citation>
    <scope>NUCLEOTIDE SEQUENCE</scope>
    <source>
        <strain evidence="4">NSJ-64</strain>
    </source>
</reference>
<evidence type="ECO:0000313" key="4">
    <source>
        <dbReference type="EMBL" id="MBC8585078.1"/>
    </source>
</evidence>
<dbReference type="Pfam" id="PF02571">
    <property type="entry name" value="CbiJ"/>
    <property type="match status" value="1"/>
</dbReference>
<dbReference type="EC" id="1.3.1.54" evidence="4"/>
<comment type="caution">
    <text evidence="4">The sequence shown here is derived from an EMBL/GenBank/DDBJ whole genome shotgun (WGS) entry which is preliminary data.</text>
</comment>
<dbReference type="RefSeq" id="WP_262394857.1">
    <property type="nucleotide sequence ID" value="NZ_JACRTD010000003.1"/>
</dbReference>
<organism evidence="4 5">
    <name type="scientific">Youxingia wuxianensis</name>
    <dbReference type="NCBI Taxonomy" id="2763678"/>
    <lineage>
        <taxon>Bacteria</taxon>
        <taxon>Bacillati</taxon>
        <taxon>Bacillota</taxon>
        <taxon>Clostridia</taxon>
        <taxon>Eubacteriales</taxon>
        <taxon>Oscillospiraceae</taxon>
        <taxon>Youxingia</taxon>
    </lineage>
</organism>
<dbReference type="PANTHER" id="PTHR36925:SF1">
    <property type="entry name" value="COBALT-PRECORRIN-6A REDUCTASE"/>
    <property type="match status" value="1"/>
</dbReference>
<dbReference type="GO" id="GO:0016994">
    <property type="term" value="F:precorrin-6A reductase activity"/>
    <property type="evidence" value="ECO:0007669"/>
    <property type="project" value="UniProtKB-EC"/>
</dbReference>